<keyword evidence="2" id="KW-1134">Transmembrane beta strand</keyword>
<keyword evidence="4" id="KW-0472">Membrane</keyword>
<dbReference type="Pfam" id="PF07244">
    <property type="entry name" value="POTRA"/>
    <property type="match status" value="3"/>
</dbReference>
<proteinExistence type="predicted"/>
<reference evidence="8 9" key="1">
    <citation type="journal article" date="2018" name="Mar. Genomics">
        <title>Complete genome sequence of Marinifilaceae bacterium strain SPP2, isolated from the Antarctic marine sediment.</title>
        <authorList>
            <person name="Watanabe M."/>
            <person name="Kojima H."/>
            <person name="Fukui M."/>
        </authorList>
    </citation>
    <scope>NUCLEOTIDE SEQUENCE [LARGE SCALE GENOMIC DNA]</scope>
    <source>
        <strain evidence="8 9">SPP2</strain>
    </source>
</reference>
<dbReference type="Pfam" id="PF01103">
    <property type="entry name" value="Omp85"/>
    <property type="match status" value="1"/>
</dbReference>
<keyword evidence="3" id="KW-0812">Transmembrane</keyword>
<evidence type="ECO:0000256" key="5">
    <source>
        <dbReference type="SAM" id="SignalP"/>
    </source>
</evidence>
<dbReference type="InterPro" id="IPR000184">
    <property type="entry name" value="Bac_surfAg_D15"/>
</dbReference>
<dbReference type="Gene3D" id="3.10.20.310">
    <property type="entry name" value="membrane protein fhac"/>
    <property type="match status" value="3"/>
</dbReference>
<dbReference type="GO" id="GO:0019867">
    <property type="term" value="C:outer membrane"/>
    <property type="evidence" value="ECO:0007669"/>
    <property type="project" value="InterPro"/>
</dbReference>
<dbReference type="PANTHER" id="PTHR12815">
    <property type="entry name" value="SORTING AND ASSEMBLY MACHINERY SAMM50 PROTEIN FAMILY MEMBER"/>
    <property type="match status" value="1"/>
</dbReference>
<sequence length="608" mass="69029">MNMVHIRRIFLQILILTGLLLNASAQDNTIVNKIRFTGIDTLQKEILLKQMNTKARPFTGKLTFWKKSTRFSNFTFDEDLLKLKKYYQQNGFLDVSITYDLQPDKRNKKLDLLIHIRKGTPVSLGEINYSLTGTEENMQILESLKAIITLKPGQLFQDDKIIIAENLIREKFNHKGYPFIRVEKSISLNEKLHIAAINFTVTPGNKSYFGEINLTGDSLINKLYILKHVGIKKSEVFSQATIEKTQEELFDMNLFRYVTIRAMLDSVENNAIPIAIHLKELPRWSLKVGAGYGTEDKIRTSILFKRLNFLGGGRTLSIKGQHSYFTPLSIETKFIQPDVWSKNLDLILNPFFSREREESYEVDRLGTSVTLQKELTKKSAAYVSYTFGKDKVDLSTSKTALSIEEADKLSHNKSGVTFGYNLNTTNDLFSPEKGWKYEGTLTFMGIGFNSQFHYYKIMTEVAYFHSLGNNVVLAGKVKNGIIEPTQGDSQTPIEDRFLMGGALSLRGWGRNQISPENELGSKLGGNSMMETSAEIRFPLYGIFSGTAFMDLGNSWLNSWEFKLNKLNYDAGLGLRVKTPVGPIRIDVASPLFEGKFRTQFFITIGHAF</sequence>
<gene>
    <name evidence="8" type="ORF">ALGA_2898</name>
</gene>
<feature type="domain" description="Bacterial surface antigen (D15)" evidence="6">
    <location>
        <begin position="308"/>
        <end position="608"/>
    </location>
</feature>
<protein>
    <submittedName>
        <fullName evidence="8">Outer membrane protein assembly factor BamA</fullName>
    </submittedName>
</protein>
<dbReference type="Gene3D" id="2.40.160.50">
    <property type="entry name" value="membrane protein fhac: a member of the omp85/tpsb transporter family"/>
    <property type="match status" value="1"/>
</dbReference>
<evidence type="ECO:0000313" key="8">
    <source>
        <dbReference type="EMBL" id="BAX81203.1"/>
    </source>
</evidence>
<feature type="signal peptide" evidence="5">
    <location>
        <begin position="1"/>
        <end position="25"/>
    </location>
</feature>
<dbReference type="PANTHER" id="PTHR12815:SF18">
    <property type="entry name" value="SORTING AND ASSEMBLY MACHINERY COMPONENT 50 HOMOLOG"/>
    <property type="match status" value="1"/>
</dbReference>
<reference evidence="9" key="2">
    <citation type="journal article" date="2020" name="Antonie Van Leeuwenhoek">
        <title>Labilibaculum antarcticum sp. nov., a novel facultative anaerobic, psychrotorelant bacterium isolated from marine sediment of Antarctica.</title>
        <authorList>
            <person name="Watanabe M."/>
            <person name="Kojima H."/>
            <person name="Fukui M."/>
        </authorList>
    </citation>
    <scope>NUCLEOTIDE SEQUENCE [LARGE SCALE GENOMIC DNA]</scope>
    <source>
        <strain evidence="9">SPP2</strain>
    </source>
</reference>
<evidence type="ECO:0000256" key="4">
    <source>
        <dbReference type="ARBA" id="ARBA00023136"/>
    </source>
</evidence>
<feature type="chain" id="PRO_5012598304" evidence="5">
    <location>
        <begin position="26"/>
        <end position="608"/>
    </location>
</feature>
<dbReference type="Proteomes" id="UP000218267">
    <property type="component" value="Chromosome"/>
</dbReference>
<dbReference type="InterPro" id="IPR010827">
    <property type="entry name" value="BamA/TamA_POTRA"/>
</dbReference>
<feature type="domain" description="POTRA" evidence="7">
    <location>
        <begin position="142"/>
        <end position="204"/>
    </location>
</feature>
<comment type="subcellular location">
    <subcellularLocation>
        <location evidence="1">Membrane</location>
    </subcellularLocation>
</comment>
<accession>A0A1Y1CMF4</accession>
<feature type="domain" description="POTRA" evidence="7">
    <location>
        <begin position="30"/>
        <end position="119"/>
    </location>
</feature>
<dbReference type="OrthoDB" id="9814535at2"/>
<dbReference type="AlphaFoldDB" id="A0A1Y1CMF4"/>
<keyword evidence="5" id="KW-0732">Signal</keyword>
<dbReference type="RefSeq" id="WP_096430303.1">
    <property type="nucleotide sequence ID" value="NZ_AP018042.1"/>
</dbReference>
<name>A0A1Y1CMF4_9BACT</name>
<evidence type="ECO:0000313" key="9">
    <source>
        <dbReference type="Proteomes" id="UP000218267"/>
    </source>
</evidence>
<keyword evidence="9" id="KW-1185">Reference proteome</keyword>
<evidence type="ECO:0000256" key="2">
    <source>
        <dbReference type="ARBA" id="ARBA00022452"/>
    </source>
</evidence>
<evidence type="ECO:0000256" key="1">
    <source>
        <dbReference type="ARBA" id="ARBA00004370"/>
    </source>
</evidence>
<dbReference type="InterPro" id="IPR039910">
    <property type="entry name" value="D15-like"/>
</dbReference>
<feature type="domain" description="POTRA" evidence="7">
    <location>
        <begin position="208"/>
        <end position="280"/>
    </location>
</feature>
<organism evidence="8 9">
    <name type="scientific">Labilibaculum antarcticum</name>
    <dbReference type="NCBI Taxonomy" id="1717717"/>
    <lineage>
        <taxon>Bacteria</taxon>
        <taxon>Pseudomonadati</taxon>
        <taxon>Bacteroidota</taxon>
        <taxon>Bacteroidia</taxon>
        <taxon>Marinilabiliales</taxon>
        <taxon>Marinifilaceae</taxon>
        <taxon>Labilibaculum</taxon>
    </lineage>
</organism>
<evidence type="ECO:0000259" key="7">
    <source>
        <dbReference type="Pfam" id="PF07244"/>
    </source>
</evidence>
<evidence type="ECO:0000259" key="6">
    <source>
        <dbReference type="Pfam" id="PF01103"/>
    </source>
</evidence>
<evidence type="ECO:0000256" key="3">
    <source>
        <dbReference type="ARBA" id="ARBA00022692"/>
    </source>
</evidence>
<dbReference type="KEGG" id="mbas:ALGA_2898"/>
<dbReference type="EMBL" id="AP018042">
    <property type="protein sequence ID" value="BAX81203.1"/>
    <property type="molecule type" value="Genomic_DNA"/>
</dbReference>